<sequence length="341" mass="37668">MRLWPWMTRIAGGILRGKVTEIFGPPGAGKTSLALNVASHALRDGGKVVWIDTGPPLPTPRLTSIPEEDLQKIIYFRAPTLPHLLALLMRPPTNFPPEGTTLIVIDSVSSHFPVYFPNAADLKEQLSTGKLSDKAQLQWLLNRKWNVASDLATHLFRLATSRHTSSNANANANGIAILAINQAHTKIKNQPRATLHPILSGGAWEPTIHTRLVVYRDLPDARFVEITKKAGRTLTVRVPEMIVSFSVGEGGVDEIGPEEEVLRQSQSPILPRVEIDTPSRKRKAEDEIADSQDEDSEAEFQWDELLDEGEGEGEAEHKDQGQVQDQVQDQVQEDEDTASQA</sequence>
<dbReference type="GO" id="GO:0000707">
    <property type="term" value="P:meiotic DNA recombinase assembly"/>
    <property type="evidence" value="ECO:0007669"/>
    <property type="project" value="TreeGrafter"/>
</dbReference>
<dbReference type="InterPro" id="IPR003593">
    <property type="entry name" value="AAA+_ATPase"/>
</dbReference>
<dbReference type="InterPro" id="IPR027417">
    <property type="entry name" value="P-loop_NTPase"/>
</dbReference>
<name>A0A9X0BEX6_9EURO</name>
<evidence type="ECO:0000313" key="10">
    <source>
        <dbReference type="EMBL" id="KAJ5414677.1"/>
    </source>
</evidence>
<reference evidence="10" key="1">
    <citation type="submission" date="2022-12" db="EMBL/GenBank/DDBJ databases">
        <authorList>
            <person name="Petersen C."/>
        </authorList>
    </citation>
    <scope>NUCLEOTIDE SEQUENCE</scope>
    <source>
        <strain evidence="10">IBT 29677</strain>
    </source>
</reference>
<evidence type="ECO:0000259" key="9">
    <source>
        <dbReference type="PROSITE" id="PS50162"/>
    </source>
</evidence>
<dbReference type="InterPro" id="IPR052093">
    <property type="entry name" value="HR_Repair_Mediator"/>
</dbReference>
<protein>
    <recommendedName>
        <fullName evidence="7">DNA repair protein RAD51 homolog 3</fullName>
    </recommendedName>
</protein>
<comment type="caution">
    <text evidence="10">The sequence shown here is derived from an EMBL/GenBank/DDBJ whole genome shotgun (WGS) entry which is preliminary data.</text>
</comment>
<dbReference type="SMART" id="SM00382">
    <property type="entry name" value="AAA"/>
    <property type="match status" value="1"/>
</dbReference>
<feature type="compositionally biased region" description="Basic and acidic residues" evidence="8">
    <location>
        <begin position="273"/>
        <end position="286"/>
    </location>
</feature>
<dbReference type="CDD" id="cd01393">
    <property type="entry name" value="RecA-like"/>
    <property type="match status" value="1"/>
</dbReference>
<feature type="compositionally biased region" description="Low complexity" evidence="8">
    <location>
        <begin position="321"/>
        <end position="330"/>
    </location>
</feature>
<dbReference type="PROSITE" id="PS50162">
    <property type="entry name" value="RECA_2"/>
    <property type="match status" value="1"/>
</dbReference>
<feature type="compositionally biased region" description="Acidic residues" evidence="8">
    <location>
        <begin position="331"/>
        <end position="341"/>
    </location>
</feature>
<dbReference type="PANTHER" id="PTHR46239">
    <property type="entry name" value="DNA REPAIR PROTEIN RAD51 HOMOLOG 3 RAD51C"/>
    <property type="match status" value="1"/>
</dbReference>
<dbReference type="GO" id="GO:0008821">
    <property type="term" value="F:crossover junction DNA endonuclease activity"/>
    <property type="evidence" value="ECO:0007669"/>
    <property type="project" value="TreeGrafter"/>
</dbReference>
<evidence type="ECO:0000256" key="4">
    <source>
        <dbReference type="ARBA" id="ARBA00022840"/>
    </source>
</evidence>
<evidence type="ECO:0000256" key="6">
    <source>
        <dbReference type="ARBA" id="ARBA00023242"/>
    </source>
</evidence>
<dbReference type="GO" id="GO:0000400">
    <property type="term" value="F:four-way junction DNA binding"/>
    <property type="evidence" value="ECO:0007669"/>
    <property type="project" value="TreeGrafter"/>
</dbReference>
<evidence type="ECO:0000256" key="2">
    <source>
        <dbReference type="ARBA" id="ARBA00022741"/>
    </source>
</evidence>
<dbReference type="Gene3D" id="3.40.50.300">
    <property type="entry name" value="P-loop containing nucleotide triphosphate hydrolases"/>
    <property type="match status" value="1"/>
</dbReference>
<dbReference type="AlphaFoldDB" id="A0A9X0BEX6"/>
<dbReference type="PANTHER" id="PTHR46239:SF1">
    <property type="entry name" value="DNA REPAIR PROTEIN RAD51 HOMOLOG 3"/>
    <property type="match status" value="1"/>
</dbReference>
<feature type="compositionally biased region" description="Acidic residues" evidence="8">
    <location>
        <begin position="287"/>
        <end position="313"/>
    </location>
</feature>
<organism evidence="10 11">
    <name type="scientific">Penicillium cosmopolitanum</name>
    <dbReference type="NCBI Taxonomy" id="1131564"/>
    <lineage>
        <taxon>Eukaryota</taxon>
        <taxon>Fungi</taxon>
        <taxon>Dikarya</taxon>
        <taxon>Ascomycota</taxon>
        <taxon>Pezizomycotina</taxon>
        <taxon>Eurotiomycetes</taxon>
        <taxon>Eurotiomycetidae</taxon>
        <taxon>Eurotiales</taxon>
        <taxon>Aspergillaceae</taxon>
        <taxon>Penicillium</taxon>
    </lineage>
</organism>
<dbReference type="InterPro" id="IPR013632">
    <property type="entry name" value="Rad51_C"/>
</dbReference>
<reference evidence="10" key="2">
    <citation type="journal article" date="2023" name="IMA Fungus">
        <title>Comparative genomic study of the Penicillium genus elucidates a diverse pangenome and 15 lateral gene transfer events.</title>
        <authorList>
            <person name="Petersen C."/>
            <person name="Sorensen T."/>
            <person name="Nielsen M.R."/>
            <person name="Sondergaard T.E."/>
            <person name="Sorensen J.L."/>
            <person name="Fitzpatrick D.A."/>
            <person name="Frisvad J.C."/>
            <person name="Nielsen K.L."/>
        </authorList>
    </citation>
    <scope>NUCLEOTIDE SEQUENCE</scope>
    <source>
        <strain evidence="10">IBT 29677</strain>
    </source>
</reference>
<feature type="domain" description="RecA family profile 1" evidence="9">
    <location>
        <begin position="1"/>
        <end position="155"/>
    </location>
</feature>
<dbReference type="GO" id="GO:0033065">
    <property type="term" value="C:Rad51C-XRCC3 complex"/>
    <property type="evidence" value="ECO:0007669"/>
    <property type="project" value="TreeGrafter"/>
</dbReference>
<dbReference type="RefSeq" id="XP_056494523.1">
    <property type="nucleotide sequence ID" value="XM_056625941.1"/>
</dbReference>
<dbReference type="GeneID" id="81364921"/>
<accession>A0A9X0BEX6</accession>
<comment type="subcellular location">
    <subcellularLocation>
        <location evidence="1">Nucleus</location>
    </subcellularLocation>
</comment>
<keyword evidence="5" id="KW-0234">DNA repair</keyword>
<evidence type="ECO:0000256" key="7">
    <source>
        <dbReference type="ARBA" id="ARBA00040674"/>
    </source>
</evidence>
<dbReference type="EMBL" id="JAPZBU010000003">
    <property type="protein sequence ID" value="KAJ5414677.1"/>
    <property type="molecule type" value="Genomic_DNA"/>
</dbReference>
<evidence type="ECO:0000256" key="8">
    <source>
        <dbReference type="SAM" id="MobiDB-lite"/>
    </source>
</evidence>
<evidence type="ECO:0000256" key="1">
    <source>
        <dbReference type="ARBA" id="ARBA00004123"/>
    </source>
</evidence>
<evidence type="ECO:0000313" key="11">
    <source>
        <dbReference type="Proteomes" id="UP001147747"/>
    </source>
</evidence>
<proteinExistence type="predicted"/>
<evidence type="ECO:0000256" key="5">
    <source>
        <dbReference type="ARBA" id="ARBA00023204"/>
    </source>
</evidence>
<dbReference type="GO" id="GO:0033063">
    <property type="term" value="C:Rad51B-Rad51C-Rad51D-XRCC2 complex"/>
    <property type="evidence" value="ECO:0007669"/>
    <property type="project" value="TreeGrafter"/>
</dbReference>
<keyword evidence="6" id="KW-0539">Nucleus</keyword>
<keyword evidence="4" id="KW-0067">ATP-binding</keyword>
<dbReference type="GO" id="GO:0005524">
    <property type="term" value="F:ATP binding"/>
    <property type="evidence" value="ECO:0007669"/>
    <property type="project" value="UniProtKB-KW"/>
</dbReference>
<dbReference type="Proteomes" id="UP001147747">
    <property type="component" value="Unassembled WGS sequence"/>
</dbReference>
<feature type="region of interest" description="Disordered" evidence="8">
    <location>
        <begin position="260"/>
        <end position="341"/>
    </location>
</feature>
<dbReference type="GO" id="GO:0140664">
    <property type="term" value="F:ATP-dependent DNA damage sensor activity"/>
    <property type="evidence" value="ECO:0007669"/>
    <property type="project" value="InterPro"/>
</dbReference>
<dbReference type="GO" id="GO:0007131">
    <property type="term" value="P:reciprocal meiotic recombination"/>
    <property type="evidence" value="ECO:0007669"/>
    <property type="project" value="TreeGrafter"/>
</dbReference>
<keyword evidence="3" id="KW-0227">DNA damage</keyword>
<keyword evidence="2" id="KW-0547">Nucleotide-binding</keyword>
<keyword evidence="11" id="KW-1185">Reference proteome</keyword>
<dbReference type="Pfam" id="PF08423">
    <property type="entry name" value="Rad51"/>
    <property type="match status" value="1"/>
</dbReference>
<dbReference type="GO" id="GO:0005657">
    <property type="term" value="C:replication fork"/>
    <property type="evidence" value="ECO:0007669"/>
    <property type="project" value="TreeGrafter"/>
</dbReference>
<gene>
    <name evidence="10" type="ORF">N7509_001304</name>
</gene>
<dbReference type="SUPFAM" id="SSF52540">
    <property type="entry name" value="P-loop containing nucleoside triphosphate hydrolases"/>
    <property type="match status" value="1"/>
</dbReference>
<evidence type="ECO:0000256" key="3">
    <source>
        <dbReference type="ARBA" id="ARBA00022763"/>
    </source>
</evidence>
<dbReference type="OrthoDB" id="5957327at2759"/>
<dbReference type="InterPro" id="IPR020588">
    <property type="entry name" value="RecA_ATP-bd"/>
</dbReference>